<dbReference type="Gene3D" id="3.40.640.10">
    <property type="entry name" value="Type I PLP-dependent aspartate aminotransferase-like (Major domain)"/>
    <property type="match status" value="1"/>
</dbReference>
<keyword evidence="3" id="KW-1185">Reference proteome</keyword>
<sequence>MSESRQEDWPQNHARNNRNNWDIILYQHIANTCKKQRNQCIAHLIVLTVAANKPSTRIKAPINRPLIRVTLIITSSDGNYVTDVDNNRLLDGVGGLWNVNIGHNRVEVKAAINKQMDELAYYQMFDGIAHPRVYDLAD</sequence>
<dbReference type="InterPro" id="IPR015424">
    <property type="entry name" value="PyrdxlP-dep_Trfase"/>
</dbReference>
<evidence type="ECO:0000256" key="1">
    <source>
        <dbReference type="ARBA" id="ARBA00022898"/>
    </source>
</evidence>
<dbReference type="InterPro" id="IPR005814">
    <property type="entry name" value="Aminotrans_3"/>
</dbReference>
<evidence type="ECO:0000313" key="3">
    <source>
        <dbReference type="Proteomes" id="UP000760472"/>
    </source>
</evidence>
<dbReference type="Gene3D" id="3.90.1150.10">
    <property type="entry name" value="Aspartate Aminotransferase, domain 1"/>
    <property type="match status" value="1"/>
</dbReference>
<dbReference type="InterPro" id="IPR015422">
    <property type="entry name" value="PyrdxlP-dep_Trfase_small"/>
</dbReference>
<evidence type="ECO:0000313" key="2">
    <source>
        <dbReference type="EMBL" id="MBN0988324.1"/>
    </source>
</evidence>
<dbReference type="GO" id="GO:0008483">
    <property type="term" value="F:transaminase activity"/>
    <property type="evidence" value="ECO:0007669"/>
    <property type="project" value="UniProtKB-KW"/>
</dbReference>
<keyword evidence="2" id="KW-0808">Transferase</keyword>
<keyword evidence="1" id="KW-0663">Pyridoxal phosphate</keyword>
<comment type="caution">
    <text evidence="2">The sequence shown here is derived from an EMBL/GenBank/DDBJ whole genome shotgun (WGS) entry which is preliminary data.</text>
</comment>
<organism evidence="2 3">
    <name type="scientific">Amphritea pacifica</name>
    <dbReference type="NCBI Taxonomy" id="2811233"/>
    <lineage>
        <taxon>Bacteria</taxon>
        <taxon>Pseudomonadati</taxon>
        <taxon>Pseudomonadota</taxon>
        <taxon>Gammaproteobacteria</taxon>
        <taxon>Oceanospirillales</taxon>
        <taxon>Oceanospirillaceae</taxon>
        <taxon>Amphritea</taxon>
    </lineage>
</organism>
<dbReference type="EMBL" id="JAFFZP010000020">
    <property type="protein sequence ID" value="MBN0988324.1"/>
    <property type="molecule type" value="Genomic_DNA"/>
</dbReference>
<accession>A0ABS2W9C3</accession>
<dbReference type="InterPro" id="IPR015421">
    <property type="entry name" value="PyrdxlP-dep_Trfase_major"/>
</dbReference>
<gene>
    <name evidence="2" type="ORF">JW498_13205</name>
</gene>
<dbReference type="Pfam" id="PF00202">
    <property type="entry name" value="Aminotran_3"/>
    <property type="match status" value="1"/>
</dbReference>
<dbReference type="Proteomes" id="UP000760472">
    <property type="component" value="Unassembled WGS sequence"/>
</dbReference>
<protein>
    <submittedName>
        <fullName evidence="2">Aminotransferase class III-fold pyridoxal phosphate-dependent enzyme</fullName>
    </submittedName>
</protein>
<keyword evidence="2" id="KW-0032">Aminotransferase</keyword>
<name>A0ABS2W9C3_9GAMM</name>
<proteinExistence type="predicted"/>
<reference evidence="2 3" key="1">
    <citation type="submission" date="2021-02" db="EMBL/GenBank/DDBJ databases">
        <title>A novel species of genus Amphritea isolated from a fishpond in China.</title>
        <authorList>
            <person name="Lu H."/>
        </authorList>
    </citation>
    <scope>NUCLEOTIDE SEQUENCE [LARGE SCALE GENOMIC DNA]</scope>
    <source>
        <strain evidence="2 3">RP18W</strain>
    </source>
</reference>
<dbReference type="SUPFAM" id="SSF53383">
    <property type="entry name" value="PLP-dependent transferases"/>
    <property type="match status" value="1"/>
</dbReference>